<accession>A0ABN0DIS6</accession>
<organism evidence="1 2">
    <name type="scientific">Vibrio tubiashii ATCC 19109</name>
    <dbReference type="NCBI Taxonomy" id="1051646"/>
    <lineage>
        <taxon>Bacteria</taxon>
        <taxon>Pseudomonadati</taxon>
        <taxon>Pseudomonadota</taxon>
        <taxon>Gammaproteobacteria</taxon>
        <taxon>Vibrionales</taxon>
        <taxon>Vibrionaceae</taxon>
        <taxon>Vibrio</taxon>
        <taxon>Vibrio oreintalis group</taxon>
    </lineage>
</organism>
<protein>
    <submittedName>
        <fullName evidence="1">Uncharacterized protein</fullName>
    </submittedName>
</protein>
<comment type="caution">
    <text evidence="1">The sequence shown here is derived from an EMBL/GenBank/DDBJ whole genome shotgun (WGS) entry which is preliminary data.</text>
</comment>
<name>A0ABN0DIS6_9VIBR</name>
<keyword evidence="2" id="KW-1185">Reference proteome</keyword>
<proteinExistence type="predicted"/>
<sequence length="38" mass="4235">MQKAAPDLGGSFFSKFGRIIRYISNDIHYPDYGVGKGQ</sequence>
<dbReference type="Proteomes" id="UP000003836">
    <property type="component" value="Unassembled WGS sequence"/>
</dbReference>
<evidence type="ECO:0000313" key="1">
    <source>
        <dbReference type="EMBL" id="EGU57142.1"/>
    </source>
</evidence>
<evidence type="ECO:0000313" key="2">
    <source>
        <dbReference type="Proteomes" id="UP000003836"/>
    </source>
</evidence>
<dbReference type="EMBL" id="AFWI01000090">
    <property type="protein sequence ID" value="EGU57142.1"/>
    <property type="molecule type" value="Genomic_DNA"/>
</dbReference>
<reference evidence="1 2" key="1">
    <citation type="journal article" date="2012" name="Int. J. Syst. Evol. Microbiol.">
        <title>Vibrio caribbeanicus sp. nov., isolated from the marine sponge Scleritoderma cyanea.</title>
        <authorList>
            <person name="Hoffmann M."/>
            <person name="Monday S.R."/>
            <person name="Allard M.W."/>
            <person name="Strain E.A."/>
            <person name="Whittaker P."/>
            <person name="Naum M."/>
            <person name="McCarthy P.J."/>
            <person name="Lopez J.V."/>
            <person name="Fischer M."/>
            <person name="Brown E.W."/>
        </authorList>
    </citation>
    <scope>NUCLEOTIDE SEQUENCE [LARGE SCALE GENOMIC DNA]</scope>
    <source>
        <strain evidence="1 2">ATCC 19109</strain>
    </source>
</reference>
<gene>
    <name evidence="1" type="ORF">VITU9109_00785</name>
</gene>